<reference evidence="10 11" key="1">
    <citation type="submission" date="2024-04" db="EMBL/GenBank/DDBJ databases">
        <authorList>
            <consortium name="Genoscope - CEA"/>
            <person name="William W."/>
        </authorList>
    </citation>
    <scope>NUCLEOTIDE SEQUENCE [LARGE SCALE GENOMIC DNA]</scope>
</reference>
<dbReference type="SUPFAM" id="SSF55486">
    <property type="entry name" value="Metalloproteases ('zincins'), catalytic domain"/>
    <property type="match status" value="1"/>
</dbReference>
<dbReference type="Pfam" id="PF01431">
    <property type="entry name" value="Peptidase_M13"/>
    <property type="match status" value="1"/>
</dbReference>
<evidence type="ECO:0000256" key="5">
    <source>
        <dbReference type="ARBA" id="ARBA00022833"/>
    </source>
</evidence>
<comment type="cofactor">
    <cofactor evidence="1">
        <name>Zn(2+)</name>
        <dbReference type="ChEBI" id="CHEBI:29105"/>
    </cofactor>
</comment>
<proteinExistence type="predicted"/>
<evidence type="ECO:0000256" key="6">
    <source>
        <dbReference type="ARBA" id="ARBA00023049"/>
    </source>
</evidence>
<feature type="domain" description="Peptidase M13 C-terminal" evidence="8">
    <location>
        <begin position="549"/>
        <end position="755"/>
    </location>
</feature>
<evidence type="ECO:0000256" key="3">
    <source>
        <dbReference type="ARBA" id="ARBA00022723"/>
    </source>
</evidence>
<dbReference type="InterPro" id="IPR018497">
    <property type="entry name" value="Peptidase_M13_C"/>
</dbReference>
<dbReference type="InterPro" id="IPR000718">
    <property type="entry name" value="Peptidase_M13"/>
</dbReference>
<dbReference type="PANTHER" id="PTHR11733">
    <property type="entry name" value="ZINC METALLOPROTEASE FAMILY M13 NEPRILYSIN-RELATED"/>
    <property type="match status" value="1"/>
</dbReference>
<evidence type="ECO:0000259" key="9">
    <source>
        <dbReference type="Pfam" id="PF05649"/>
    </source>
</evidence>
<evidence type="ECO:0000256" key="2">
    <source>
        <dbReference type="ARBA" id="ARBA00022670"/>
    </source>
</evidence>
<dbReference type="CDD" id="cd08662">
    <property type="entry name" value="M13"/>
    <property type="match status" value="1"/>
</dbReference>
<keyword evidence="3" id="KW-0479">Metal-binding</keyword>
<dbReference type="GO" id="GO:0046872">
    <property type="term" value="F:metal ion binding"/>
    <property type="evidence" value="ECO:0007669"/>
    <property type="project" value="UniProtKB-KW"/>
</dbReference>
<keyword evidence="4" id="KW-0378">Hydrolase</keyword>
<keyword evidence="7" id="KW-0812">Transmembrane</keyword>
<accession>A0AAV2HTJ0</accession>
<sequence length="756" mass="86396">MRKLSSLENTSVPTIDGYMMRSVETYNMSRSKRPLVAVGLSLLLFILALVAVIVMAVILSQSDTVEGKTATGPNEQKDTQTYKCNSPVCISLAAEMSANLDLTTNPCDDFYQFACGGWLNKNVLFREQPQRSVTNVLQDRAIIDLKKLLEADVKPTDRDYIKKAKDYYASCVSHGSDVRGYSPLVGMINKEFGGWSLVTNQWNESTFDAEKMVATASRLSIDTICTFSVVIDYRDRITRVLRVDQPKFVLGEREAALDEQKLKEYQELITKMSAVFDIVNENATKSQILDVVQFEKNLSMISAIMPYGTNNPFSISRMQERYLTSAFDWKKFFVSVTSAPEIGIKNITDDEIIFRGPNAYFLSLKTFLLGVSKRTFSNFIIWRVLLAYKNILDFTNRDPKRLRLVTMLPDNEMLCLESMAIYENMKWASNGIYVRHIIQPSDREPVLSLVSRIQAAFNESVDNLDWLDNASVQWVKEKNANMKTKVFYSEQTFNETALDNYYFNMTFSRQTYLENVVTLNKESFDNMVRLFRVPNNPDDSWSFLPIIVNAIYKEDMNSIEFPAAFFQAPFFSRHFPNYINFGGIGTVVGHELTHGFDPVGVNYNKDGSIGRIWNQSFTDNFKNRTQCLTEFYNKIYVKDVNKALNGTSTLNENIADNSGIRQSFRAYQDWQKSSGQQEATLPGLNYTQNQLFYINYAQTFCTLIERTELLQQISTSYWSPARVRVLGPLQNSGDFSETFNCPTDSPMAPKHTCTVW</sequence>
<evidence type="ECO:0000313" key="10">
    <source>
        <dbReference type="EMBL" id="CAL1536880.1"/>
    </source>
</evidence>
<dbReference type="PROSITE" id="PS51885">
    <property type="entry name" value="NEPRILYSIN"/>
    <property type="match status" value="1"/>
</dbReference>
<dbReference type="GO" id="GO:0005886">
    <property type="term" value="C:plasma membrane"/>
    <property type="evidence" value="ECO:0007669"/>
    <property type="project" value="TreeGrafter"/>
</dbReference>
<protein>
    <submittedName>
        <fullName evidence="10">Uncharacterized protein</fullName>
    </submittedName>
</protein>
<feature type="transmembrane region" description="Helical" evidence="7">
    <location>
        <begin position="35"/>
        <end position="59"/>
    </location>
</feature>
<dbReference type="GO" id="GO:0016485">
    <property type="term" value="P:protein processing"/>
    <property type="evidence" value="ECO:0007669"/>
    <property type="project" value="TreeGrafter"/>
</dbReference>
<comment type="caution">
    <text evidence="10">The sequence shown here is derived from an EMBL/GenBank/DDBJ whole genome shotgun (WGS) entry which is preliminary data.</text>
</comment>
<evidence type="ECO:0000256" key="7">
    <source>
        <dbReference type="SAM" id="Phobius"/>
    </source>
</evidence>
<keyword evidence="11" id="KW-1185">Reference proteome</keyword>
<dbReference type="AlphaFoldDB" id="A0AAV2HTJ0"/>
<dbReference type="Pfam" id="PF05649">
    <property type="entry name" value="Peptidase_M13_N"/>
    <property type="match status" value="1"/>
</dbReference>
<dbReference type="GO" id="GO:0004222">
    <property type="term" value="F:metalloendopeptidase activity"/>
    <property type="evidence" value="ECO:0007669"/>
    <property type="project" value="InterPro"/>
</dbReference>
<dbReference type="InterPro" id="IPR008753">
    <property type="entry name" value="Peptidase_M13_N"/>
</dbReference>
<evidence type="ECO:0000256" key="1">
    <source>
        <dbReference type="ARBA" id="ARBA00001947"/>
    </source>
</evidence>
<evidence type="ECO:0000259" key="8">
    <source>
        <dbReference type="Pfam" id="PF01431"/>
    </source>
</evidence>
<evidence type="ECO:0000313" key="11">
    <source>
        <dbReference type="Proteomes" id="UP001497497"/>
    </source>
</evidence>
<dbReference type="Gene3D" id="3.40.390.10">
    <property type="entry name" value="Collagenase (Catalytic Domain)"/>
    <property type="match status" value="1"/>
</dbReference>
<keyword evidence="7" id="KW-0472">Membrane</keyword>
<gene>
    <name evidence="10" type="ORF">GSLYS_00010793001</name>
</gene>
<dbReference type="PRINTS" id="PR00786">
    <property type="entry name" value="NEPRILYSIN"/>
</dbReference>
<keyword evidence="6" id="KW-0482">Metalloprotease</keyword>
<dbReference type="PANTHER" id="PTHR11733:SF240">
    <property type="entry name" value="GH14155P-RELATED"/>
    <property type="match status" value="1"/>
</dbReference>
<dbReference type="Gene3D" id="1.10.1380.10">
    <property type="entry name" value="Neutral endopeptidase , domain2"/>
    <property type="match status" value="1"/>
</dbReference>
<dbReference type="Proteomes" id="UP001497497">
    <property type="component" value="Unassembled WGS sequence"/>
</dbReference>
<name>A0AAV2HTJ0_LYMST</name>
<dbReference type="EMBL" id="CAXITT010000242">
    <property type="protein sequence ID" value="CAL1536880.1"/>
    <property type="molecule type" value="Genomic_DNA"/>
</dbReference>
<evidence type="ECO:0000256" key="4">
    <source>
        <dbReference type="ARBA" id="ARBA00022801"/>
    </source>
</evidence>
<keyword evidence="2" id="KW-0645">Protease</keyword>
<organism evidence="10 11">
    <name type="scientific">Lymnaea stagnalis</name>
    <name type="common">Great pond snail</name>
    <name type="synonym">Helix stagnalis</name>
    <dbReference type="NCBI Taxonomy" id="6523"/>
    <lineage>
        <taxon>Eukaryota</taxon>
        <taxon>Metazoa</taxon>
        <taxon>Spiralia</taxon>
        <taxon>Lophotrochozoa</taxon>
        <taxon>Mollusca</taxon>
        <taxon>Gastropoda</taxon>
        <taxon>Heterobranchia</taxon>
        <taxon>Euthyneura</taxon>
        <taxon>Panpulmonata</taxon>
        <taxon>Hygrophila</taxon>
        <taxon>Lymnaeoidea</taxon>
        <taxon>Lymnaeidae</taxon>
        <taxon>Lymnaea</taxon>
    </lineage>
</organism>
<dbReference type="InterPro" id="IPR024079">
    <property type="entry name" value="MetalloPept_cat_dom_sf"/>
</dbReference>
<feature type="domain" description="Peptidase M13 N-terminal" evidence="9">
    <location>
        <begin position="106"/>
        <end position="488"/>
    </location>
</feature>
<keyword evidence="5" id="KW-0862">Zinc</keyword>
<keyword evidence="7" id="KW-1133">Transmembrane helix</keyword>
<dbReference type="InterPro" id="IPR042089">
    <property type="entry name" value="Peptidase_M13_dom_2"/>
</dbReference>